<feature type="transmembrane region" description="Helical" evidence="1">
    <location>
        <begin position="12"/>
        <end position="33"/>
    </location>
</feature>
<dbReference type="InterPro" id="IPR011852">
    <property type="entry name" value="TRAP_TAXI"/>
</dbReference>
<protein>
    <submittedName>
        <fullName evidence="2">C4-dicarboxylate ABC transporter substrate-binding protein</fullName>
    </submittedName>
</protein>
<dbReference type="Proteomes" id="UP000057737">
    <property type="component" value="Unassembled WGS sequence"/>
</dbReference>
<gene>
    <name evidence="2" type="ORF">AS156_29010</name>
</gene>
<name>A0A109K436_9BRAD</name>
<comment type="caution">
    <text evidence="2">The sequence shown here is derived from an EMBL/GenBank/DDBJ whole genome shotgun (WGS) entry which is preliminary data.</text>
</comment>
<keyword evidence="1" id="KW-1133">Transmembrane helix</keyword>
<proteinExistence type="predicted"/>
<evidence type="ECO:0000313" key="2">
    <source>
        <dbReference type="EMBL" id="KWV60429.1"/>
    </source>
</evidence>
<evidence type="ECO:0000313" key="3">
    <source>
        <dbReference type="Proteomes" id="UP000057737"/>
    </source>
</evidence>
<dbReference type="Pfam" id="PF16868">
    <property type="entry name" value="NMT1_3"/>
    <property type="match status" value="1"/>
</dbReference>
<dbReference type="EMBL" id="LNCU01000019">
    <property type="protein sequence ID" value="KWV60429.1"/>
    <property type="molecule type" value="Genomic_DNA"/>
</dbReference>
<feature type="transmembrane region" description="Helical" evidence="1">
    <location>
        <begin position="329"/>
        <end position="351"/>
    </location>
</feature>
<dbReference type="OrthoDB" id="252197at2"/>
<sequence length="441" mass="47211">MDPVRWPLPLRITLVAGLMLLLGGAGILGYRWYVRPTTLTVAAGSLDGEVTKLVSAIAGRLSESGAPVRLKVVQTAGPRESADLFASGKVDLAVVRGDVGDLSEARAVAVLAHAVALLVAPPGTAASDVTELKRSAIGVIGGDANRKLIKVLTDEYDLTRAGVTFKALAPADARRALDAKDVRAVLLVSPLTEKYLSLLRDLFPHNARTGPVLIAVESAGAIAEKERAYESFDVPKGALRGSPAIPAEDLTTLRTSFYLVAQTKLGADLIGDLTQSVMNARRDLLTELPMLAQIAAPDTAADAFVPAHPGAAAFYDGTRESFLDKWGNVIFLAPMIAGGLASVLAAAFKFIRPVKPRTREEALDALYALGPRIRESRHASDLDEIEREIDRLLRNQRSRAIAGNRDEHDVTAVNVAAHRLENLIHDRRILLATQRARTFGS</sequence>
<keyword evidence="3" id="KW-1185">Reference proteome</keyword>
<organism evidence="2 3">
    <name type="scientific">Bradyrhizobium macuxiense</name>
    <dbReference type="NCBI Taxonomy" id="1755647"/>
    <lineage>
        <taxon>Bacteria</taxon>
        <taxon>Pseudomonadati</taxon>
        <taxon>Pseudomonadota</taxon>
        <taxon>Alphaproteobacteria</taxon>
        <taxon>Hyphomicrobiales</taxon>
        <taxon>Nitrobacteraceae</taxon>
        <taxon>Bradyrhizobium</taxon>
    </lineage>
</organism>
<keyword evidence="1" id="KW-0472">Membrane</keyword>
<accession>A0A109K436</accession>
<dbReference type="RefSeq" id="WP_066500400.1">
    <property type="nucleotide sequence ID" value="NZ_LNCU01000019.1"/>
</dbReference>
<keyword evidence="1" id="KW-0812">Transmembrane</keyword>
<dbReference type="PANTHER" id="PTHR42941:SF1">
    <property type="entry name" value="SLL1037 PROTEIN"/>
    <property type="match status" value="1"/>
</dbReference>
<dbReference type="SUPFAM" id="SSF53850">
    <property type="entry name" value="Periplasmic binding protein-like II"/>
    <property type="match status" value="1"/>
</dbReference>
<reference evidence="2 3" key="1">
    <citation type="submission" date="2015-11" db="EMBL/GenBank/DDBJ databases">
        <title>Draft Genome Sequence of the Strain BR 10303 (Bradyrhizobium sp.) isolated from nodules of Centrolobium paraense.</title>
        <authorList>
            <person name="Zelli J.E."/>
            <person name="Simoes-Araujo J.L."/>
            <person name="Barauna A.C."/>
            <person name="Silva K."/>
        </authorList>
    </citation>
    <scope>NUCLEOTIDE SEQUENCE [LARGE SCALE GENOMIC DNA]</scope>
    <source>
        <strain evidence="2 3">BR 10303</strain>
    </source>
</reference>
<dbReference type="PANTHER" id="PTHR42941">
    <property type="entry name" value="SLL1037 PROTEIN"/>
    <property type="match status" value="1"/>
</dbReference>
<dbReference type="AlphaFoldDB" id="A0A109K436"/>
<dbReference type="Gene3D" id="3.40.190.10">
    <property type="entry name" value="Periplasmic binding protein-like II"/>
    <property type="match status" value="2"/>
</dbReference>
<evidence type="ECO:0000256" key="1">
    <source>
        <dbReference type="SAM" id="Phobius"/>
    </source>
</evidence>